<dbReference type="InterPro" id="IPR050725">
    <property type="entry name" value="CysQ/Inositol_MonoPase"/>
</dbReference>
<dbReference type="RefSeq" id="WP_344680426.1">
    <property type="nucleotide sequence ID" value="NZ_BAAAUX010000014.1"/>
</dbReference>
<feature type="compositionally biased region" description="Low complexity" evidence="1">
    <location>
        <begin position="65"/>
        <end position="76"/>
    </location>
</feature>
<dbReference type="Proteomes" id="UP001500979">
    <property type="component" value="Unassembled WGS sequence"/>
</dbReference>
<accession>A0ABN3VE65</accession>
<dbReference type="Pfam" id="PF00459">
    <property type="entry name" value="Inositol_P"/>
    <property type="match status" value="1"/>
</dbReference>
<dbReference type="InterPro" id="IPR000760">
    <property type="entry name" value="Inositol_monophosphatase-like"/>
</dbReference>
<gene>
    <name evidence="2" type="ORF">GCM10010470_31550</name>
</gene>
<dbReference type="PANTHER" id="PTHR43028">
    <property type="entry name" value="3'(2'),5'-BISPHOSPHATE NUCLEOTIDASE 1"/>
    <property type="match status" value="1"/>
</dbReference>
<comment type="caution">
    <text evidence="2">The sequence shown here is derived from an EMBL/GenBank/DDBJ whole genome shotgun (WGS) entry which is preliminary data.</text>
</comment>
<evidence type="ECO:0000313" key="3">
    <source>
        <dbReference type="Proteomes" id="UP001500979"/>
    </source>
</evidence>
<keyword evidence="3" id="KW-1185">Reference proteome</keyword>
<dbReference type="Gene3D" id="3.40.190.80">
    <property type="match status" value="1"/>
</dbReference>
<protein>
    <submittedName>
        <fullName evidence="2">3'(2'),5'-bisphosphate nucleotidase CysQ</fullName>
    </submittedName>
</protein>
<sequence length="254" mass="26676">MTDNDHALAARLAASAGRHLVELRERDDRGDPRALGAAGDQSAHKLLVAELTEHRPEDTVVSEHGTAGPPRRAGGRTWIVDPLDGTREFGEPGRQDWAVHVALAEGEDLIAGAVALPARDVVLSTAEAPLSVGSGRNRPRIAVSRTRPPRFVEPLAEALGAVPVPLGSAGAKIAAVVLGDVDAYVHAGGQYEWDSAAPVAVARAAGMHASRLDGSPLRYNQPDPWLPDLVVCRPGLAESLLAELAELDLTEEGL</sequence>
<evidence type="ECO:0000256" key="1">
    <source>
        <dbReference type="SAM" id="MobiDB-lite"/>
    </source>
</evidence>
<dbReference type="Gene3D" id="3.30.540.10">
    <property type="entry name" value="Fructose-1,6-Bisphosphatase, subunit A, domain 1"/>
    <property type="match status" value="1"/>
</dbReference>
<dbReference type="CDD" id="cd01638">
    <property type="entry name" value="CysQ"/>
    <property type="match status" value="1"/>
</dbReference>
<proteinExistence type="predicted"/>
<reference evidence="2 3" key="1">
    <citation type="journal article" date="2019" name="Int. J. Syst. Evol. Microbiol.">
        <title>The Global Catalogue of Microorganisms (GCM) 10K type strain sequencing project: providing services to taxonomists for standard genome sequencing and annotation.</title>
        <authorList>
            <consortium name="The Broad Institute Genomics Platform"/>
            <consortium name="The Broad Institute Genome Sequencing Center for Infectious Disease"/>
            <person name="Wu L."/>
            <person name="Ma J."/>
        </authorList>
    </citation>
    <scope>NUCLEOTIDE SEQUENCE [LARGE SCALE GENOMIC DNA]</scope>
    <source>
        <strain evidence="2 3">JCM 9383</strain>
    </source>
</reference>
<organism evidence="2 3">
    <name type="scientific">Saccharopolyspora taberi</name>
    <dbReference type="NCBI Taxonomy" id="60895"/>
    <lineage>
        <taxon>Bacteria</taxon>
        <taxon>Bacillati</taxon>
        <taxon>Actinomycetota</taxon>
        <taxon>Actinomycetes</taxon>
        <taxon>Pseudonocardiales</taxon>
        <taxon>Pseudonocardiaceae</taxon>
        <taxon>Saccharopolyspora</taxon>
    </lineage>
</organism>
<dbReference type="PANTHER" id="PTHR43028:SF5">
    <property type="entry name" value="3'(2'),5'-BISPHOSPHATE NUCLEOTIDASE 1"/>
    <property type="match status" value="1"/>
</dbReference>
<dbReference type="EMBL" id="BAAAUX010000014">
    <property type="protein sequence ID" value="GAA2794341.1"/>
    <property type="molecule type" value="Genomic_DNA"/>
</dbReference>
<name>A0ABN3VE65_9PSEU</name>
<evidence type="ECO:0000313" key="2">
    <source>
        <dbReference type="EMBL" id="GAA2794341.1"/>
    </source>
</evidence>
<feature type="region of interest" description="Disordered" evidence="1">
    <location>
        <begin position="56"/>
        <end position="76"/>
    </location>
</feature>
<dbReference type="SUPFAM" id="SSF56655">
    <property type="entry name" value="Carbohydrate phosphatase"/>
    <property type="match status" value="1"/>
</dbReference>